<feature type="transmembrane region" description="Helical" evidence="12">
    <location>
        <begin position="192"/>
        <end position="216"/>
    </location>
</feature>
<protein>
    <recommendedName>
        <fullName evidence="10">Xylose transport system permease protein XylH</fullName>
    </recommendedName>
</protein>
<keyword evidence="8 12" id="KW-0472">Membrane</keyword>
<feature type="transmembrane region" description="Helical" evidence="12">
    <location>
        <begin position="237"/>
        <end position="258"/>
    </location>
</feature>
<feature type="transmembrane region" description="Helical" evidence="12">
    <location>
        <begin position="34"/>
        <end position="54"/>
    </location>
</feature>
<keyword evidence="7 12" id="KW-1133">Transmembrane helix</keyword>
<dbReference type="CDD" id="cd06579">
    <property type="entry name" value="TM_PBP1_transp_AraH_like"/>
    <property type="match status" value="1"/>
</dbReference>
<evidence type="ECO:0000256" key="2">
    <source>
        <dbReference type="ARBA" id="ARBA00022448"/>
    </source>
</evidence>
<keyword evidence="5 13" id="KW-0762">Sugar transport</keyword>
<evidence type="ECO:0000256" key="12">
    <source>
        <dbReference type="SAM" id="Phobius"/>
    </source>
</evidence>
<dbReference type="OrthoDB" id="6844941at2"/>
<evidence type="ECO:0000256" key="7">
    <source>
        <dbReference type="ARBA" id="ARBA00022989"/>
    </source>
</evidence>
<keyword evidence="6 12" id="KW-0812">Transmembrane</keyword>
<feature type="transmembrane region" description="Helical" evidence="12">
    <location>
        <begin position="317"/>
        <end position="336"/>
    </location>
</feature>
<name>A0A4R6KF02_9ACTN</name>
<evidence type="ECO:0000256" key="3">
    <source>
        <dbReference type="ARBA" id="ARBA00022475"/>
    </source>
</evidence>
<evidence type="ECO:0000256" key="5">
    <source>
        <dbReference type="ARBA" id="ARBA00022597"/>
    </source>
</evidence>
<comment type="function">
    <text evidence="9">Part of the binding-protein-dependent transport system for D-xylose. Probably responsible for the translocation of the substrate across the membrane.</text>
</comment>
<evidence type="ECO:0000256" key="9">
    <source>
        <dbReference type="ARBA" id="ARBA00035611"/>
    </source>
</evidence>
<evidence type="ECO:0000256" key="1">
    <source>
        <dbReference type="ARBA" id="ARBA00004651"/>
    </source>
</evidence>
<evidence type="ECO:0000313" key="14">
    <source>
        <dbReference type="Proteomes" id="UP000295388"/>
    </source>
</evidence>
<dbReference type="AlphaFoldDB" id="A0A4R6KF02"/>
<reference evidence="13 14" key="1">
    <citation type="submission" date="2019-03" db="EMBL/GenBank/DDBJ databases">
        <title>Genomic Encyclopedia of Type Strains, Phase III (KMG-III): the genomes of soil and plant-associated and newly described type strains.</title>
        <authorList>
            <person name="Whitman W."/>
        </authorList>
    </citation>
    <scope>NUCLEOTIDE SEQUENCE [LARGE SCALE GENOMIC DNA]</scope>
    <source>
        <strain evidence="13 14">VKM Ac-2527</strain>
    </source>
</reference>
<feature type="transmembrane region" description="Helical" evidence="12">
    <location>
        <begin position="291"/>
        <end position="311"/>
    </location>
</feature>
<evidence type="ECO:0000256" key="6">
    <source>
        <dbReference type="ARBA" id="ARBA00022692"/>
    </source>
</evidence>
<feature type="transmembrane region" description="Helical" evidence="12">
    <location>
        <begin position="111"/>
        <end position="134"/>
    </location>
</feature>
<comment type="subcellular location">
    <subcellularLocation>
        <location evidence="1">Cell membrane</location>
        <topology evidence="1">Multi-pass membrane protein</topology>
    </subcellularLocation>
</comment>
<dbReference type="Proteomes" id="UP000295388">
    <property type="component" value="Unassembled WGS sequence"/>
</dbReference>
<feature type="transmembrane region" description="Helical" evidence="12">
    <location>
        <begin position="141"/>
        <end position="162"/>
    </location>
</feature>
<dbReference type="PANTHER" id="PTHR32196:SF32">
    <property type="entry name" value="XYLOSE TRANSPORT SYSTEM PERMEASE PROTEIN XYLH"/>
    <property type="match status" value="1"/>
</dbReference>
<dbReference type="PANTHER" id="PTHR32196">
    <property type="entry name" value="ABC TRANSPORTER PERMEASE PROTEIN YPHD-RELATED-RELATED"/>
    <property type="match status" value="1"/>
</dbReference>
<evidence type="ECO:0000256" key="10">
    <source>
        <dbReference type="ARBA" id="ARBA00035686"/>
    </source>
</evidence>
<proteinExistence type="predicted"/>
<accession>A0A4R6KF02</accession>
<organism evidence="13 14">
    <name type="scientific">Kribbella caucasensis</name>
    <dbReference type="NCBI Taxonomy" id="2512215"/>
    <lineage>
        <taxon>Bacteria</taxon>
        <taxon>Bacillati</taxon>
        <taxon>Actinomycetota</taxon>
        <taxon>Actinomycetes</taxon>
        <taxon>Propionibacteriales</taxon>
        <taxon>Kribbellaceae</taxon>
        <taxon>Kribbella</taxon>
    </lineage>
</organism>
<gene>
    <name evidence="13" type="ORF">EV643_11049</name>
</gene>
<dbReference type="Pfam" id="PF02653">
    <property type="entry name" value="BPD_transp_2"/>
    <property type="match status" value="1"/>
</dbReference>
<feature type="transmembrane region" description="Helical" evidence="12">
    <location>
        <begin position="264"/>
        <end position="284"/>
    </location>
</feature>
<feature type="transmembrane region" description="Helical" evidence="12">
    <location>
        <begin position="60"/>
        <end position="80"/>
    </location>
</feature>
<sequence length="351" mass="35847">MAVQLAEPTQPKARLGSPSGASVSELARRPETGALIGTLSVFVFFAIFGGGQFLSAGGAASWLNVAAELGIIAIPVGLLMIAGELDLSVGSVLASSSMTVAIISGHWGAPVIVGIVAALALGLVVGFLNGLLVTRTNVPSFIVTLATLFGLSGLTLGLSRVVTGTTSVALKPGSPAKEVLGTLVGGKFEVAIFWWIAVVLAVGWLLHISPYGNWVFAVGGDKESARATGIPVQGVKIGLFMGSAFGAALVGVIQSILYNSAQVANGQSFVFNSIIAVVIGGVLLTGGYGSVVGIVLGTLTFAIVSQGIYYTGWNSDWAALILGVLILAAVLMNNTFRRMALSHAPRTKRKA</sequence>
<keyword evidence="4" id="KW-0997">Cell inner membrane</keyword>
<evidence type="ECO:0000313" key="13">
    <source>
        <dbReference type="EMBL" id="TDO46666.1"/>
    </source>
</evidence>
<dbReference type="EMBL" id="SNWQ01000010">
    <property type="protein sequence ID" value="TDO46666.1"/>
    <property type="molecule type" value="Genomic_DNA"/>
</dbReference>
<evidence type="ECO:0000256" key="8">
    <source>
        <dbReference type="ARBA" id="ARBA00023136"/>
    </source>
</evidence>
<comment type="caution">
    <text evidence="13">The sequence shown here is derived from an EMBL/GenBank/DDBJ whole genome shotgun (WGS) entry which is preliminary data.</text>
</comment>
<evidence type="ECO:0000256" key="11">
    <source>
        <dbReference type="SAM" id="MobiDB-lite"/>
    </source>
</evidence>
<keyword evidence="14" id="KW-1185">Reference proteome</keyword>
<evidence type="ECO:0000256" key="4">
    <source>
        <dbReference type="ARBA" id="ARBA00022519"/>
    </source>
</evidence>
<dbReference type="GO" id="GO:0005886">
    <property type="term" value="C:plasma membrane"/>
    <property type="evidence" value="ECO:0007669"/>
    <property type="project" value="UniProtKB-SubCell"/>
</dbReference>
<dbReference type="InterPro" id="IPR001851">
    <property type="entry name" value="ABC_transp_permease"/>
</dbReference>
<keyword evidence="3" id="KW-1003">Cell membrane</keyword>
<dbReference type="GO" id="GO:0022857">
    <property type="term" value="F:transmembrane transporter activity"/>
    <property type="evidence" value="ECO:0007669"/>
    <property type="project" value="InterPro"/>
</dbReference>
<keyword evidence="2" id="KW-0813">Transport</keyword>
<feature type="region of interest" description="Disordered" evidence="11">
    <location>
        <begin position="1"/>
        <end position="23"/>
    </location>
</feature>